<protein>
    <submittedName>
        <fullName evidence="1">Uncharacterized protein</fullName>
    </submittedName>
</protein>
<proteinExistence type="predicted"/>
<dbReference type="AlphaFoldDB" id="A0A316AHA3"/>
<comment type="caution">
    <text evidence="1">The sequence shown here is derived from an EMBL/GenBank/DDBJ whole genome shotgun (WGS) entry which is preliminary data.</text>
</comment>
<dbReference type="EMBL" id="QGDT01000008">
    <property type="protein sequence ID" value="PWJ57083.1"/>
    <property type="molecule type" value="Genomic_DNA"/>
</dbReference>
<keyword evidence="2" id="KW-1185">Reference proteome</keyword>
<organism evidence="1 2">
    <name type="scientific">Dyadobacter jejuensis</name>
    <dbReference type="NCBI Taxonomy" id="1082580"/>
    <lineage>
        <taxon>Bacteria</taxon>
        <taxon>Pseudomonadati</taxon>
        <taxon>Bacteroidota</taxon>
        <taxon>Cytophagia</taxon>
        <taxon>Cytophagales</taxon>
        <taxon>Spirosomataceae</taxon>
        <taxon>Dyadobacter</taxon>
    </lineage>
</organism>
<evidence type="ECO:0000313" key="1">
    <source>
        <dbReference type="EMBL" id="PWJ57083.1"/>
    </source>
</evidence>
<name>A0A316AHA3_9BACT</name>
<dbReference type="Proteomes" id="UP000245880">
    <property type="component" value="Unassembled WGS sequence"/>
</dbReference>
<accession>A0A316AHA3</accession>
<reference evidence="1 2" key="1">
    <citation type="submission" date="2018-03" db="EMBL/GenBank/DDBJ databases">
        <title>Genomic Encyclopedia of Archaeal and Bacterial Type Strains, Phase II (KMG-II): from individual species to whole genera.</title>
        <authorList>
            <person name="Goeker M."/>
        </authorList>
    </citation>
    <scope>NUCLEOTIDE SEQUENCE [LARGE SCALE GENOMIC DNA]</scope>
    <source>
        <strain evidence="1 2">DSM 100346</strain>
    </source>
</reference>
<gene>
    <name evidence="1" type="ORF">CLV98_1082</name>
</gene>
<evidence type="ECO:0000313" key="2">
    <source>
        <dbReference type="Proteomes" id="UP000245880"/>
    </source>
</evidence>
<sequence>MNGKIAKRYSPLSFIYAGYEWLDDTIRTTIQSFNFVNFDFK</sequence>